<gene>
    <name evidence="1" type="ORF">IFM89_021589</name>
</gene>
<dbReference type="Proteomes" id="UP000631114">
    <property type="component" value="Unassembled WGS sequence"/>
</dbReference>
<sequence>MKALRKEMDSFFEQVIDEHIARRHDDDQLTEFMPKDMLELLLKLADDLNYPENMDQSSKFLKIVVAVAGARQFLKIHGVCKITPTGVGGGLVDSVEFWIQDNRIE</sequence>
<dbReference type="EMBL" id="JADFTS010000003">
    <property type="protein sequence ID" value="KAF9615018.1"/>
    <property type="molecule type" value="Genomic_DNA"/>
</dbReference>
<evidence type="ECO:0000313" key="1">
    <source>
        <dbReference type="EMBL" id="KAF9615018.1"/>
    </source>
</evidence>
<proteinExistence type="predicted"/>
<evidence type="ECO:0000313" key="2">
    <source>
        <dbReference type="Proteomes" id="UP000631114"/>
    </source>
</evidence>
<comment type="caution">
    <text evidence="1">The sequence shown here is derived from an EMBL/GenBank/DDBJ whole genome shotgun (WGS) entry which is preliminary data.</text>
</comment>
<organism evidence="1 2">
    <name type="scientific">Coptis chinensis</name>
    <dbReference type="NCBI Taxonomy" id="261450"/>
    <lineage>
        <taxon>Eukaryota</taxon>
        <taxon>Viridiplantae</taxon>
        <taxon>Streptophyta</taxon>
        <taxon>Embryophyta</taxon>
        <taxon>Tracheophyta</taxon>
        <taxon>Spermatophyta</taxon>
        <taxon>Magnoliopsida</taxon>
        <taxon>Ranunculales</taxon>
        <taxon>Ranunculaceae</taxon>
        <taxon>Coptidoideae</taxon>
        <taxon>Coptis</taxon>
    </lineage>
</organism>
<name>A0A835IEC9_9MAGN</name>
<dbReference type="AlphaFoldDB" id="A0A835IEC9"/>
<accession>A0A835IEC9</accession>
<keyword evidence="2" id="KW-1185">Reference proteome</keyword>
<protein>
    <submittedName>
        <fullName evidence="1">Uncharacterized protein</fullName>
    </submittedName>
</protein>
<reference evidence="1 2" key="1">
    <citation type="submission" date="2020-10" db="EMBL/GenBank/DDBJ databases">
        <title>The Coptis chinensis genome and diversification of protoberbering-type alkaloids.</title>
        <authorList>
            <person name="Wang B."/>
            <person name="Shu S."/>
            <person name="Song C."/>
            <person name="Liu Y."/>
        </authorList>
    </citation>
    <scope>NUCLEOTIDE SEQUENCE [LARGE SCALE GENOMIC DNA]</scope>
    <source>
        <strain evidence="1">HL-2020</strain>
        <tissue evidence="1">Leaf</tissue>
    </source>
</reference>